<dbReference type="OrthoDB" id="427518at2759"/>
<reference evidence="2 3" key="1">
    <citation type="journal article" date="2014" name="BMC Genomics">
        <title>Comparative genome sequencing reveals chemotype-specific gene clusters in the toxigenic black mold Stachybotrys.</title>
        <authorList>
            <person name="Semeiks J."/>
            <person name="Borek D."/>
            <person name="Otwinowski Z."/>
            <person name="Grishin N.V."/>
        </authorList>
    </citation>
    <scope>NUCLEOTIDE SEQUENCE [LARGE SCALE GENOMIC DNA]</scope>
    <source>
        <strain evidence="2 3">IBT 40285</strain>
    </source>
</reference>
<dbReference type="InterPro" id="IPR011990">
    <property type="entry name" value="TPR-like_helical_dom_sf"/>
</dbReference>
<dbReference type="Gene3D" id="1.25.40.10">
    <property type="entry name" value="Tetratricopeptide repeat domain"/>
    <property type="match status" value="1"/>
</dbReference>
<dbReference type="Proteomes" id="UP000028524">
    <property type="component" value="Unassembled WGS sequence"/>
</dbReference>
<keyword evidence="3" id="KW-1185">Reference proteome</keyword>
<proteinExistence type="predicted"/>
<evidence type="ECO:0000313" key="3">
    <source>
        <dbReference type="Proteomes" id="UP000028524"/>
    </source>
</evidence>
<evidence type="ECO:0000313" key="2">
    <source>
        <dbReference type="EMBL" id="KFA68569.1"/>
    </source>
</evidence>
<dbReference type="InterPro" id="IPR019734">
    <property type="entry name" value="TPR_rpt"/>
</dbReference>
<sequence length="121" mass="13704">MLDTVNNLGLLYYKQGRLKEAEDMYNRALRGYEKALRVPMVNTYPPALITMENLGNLLQHVGRSEEAQKYYLRAEGGVRLVYGSGSKRWLEIISKLRRLIHGHPALDIWAPEGTSSASSEP</sequence>
<name>A0A084QX84_STAC4</name>
<dbReference type="AlphaFoldDB" id="A0A084QX84"/>
<dbReference type="PROSITE" id="PS50005">
    <property type="entry name" value="TPR"/>
    <property type="match status" value="1"/>
</dbReference>
<organism evidence="2 3">
    <name type="scientific">Stachybotrys chlorohalonatus (strain IBT 40285)</name>
    <dbReference type="NCBI Taxonomy" id="1283841"/>
    <lineage>
        <taxon>Eukaryota</taxon>
        <taxon>Fungi</taxon>
        <taxon>Dikarya</taxon>
        <taxon>Ascomycota</taxon>
        <taxon>Pezizomycotina</taxon>
        <taxon>Sordariomycetes</taxon>
        <taxon>Hypocreomycetidae</taxon>
        <taxon>Hypocreales</taxon>
        <taxon>Stachybotryaceae</taxon>
        <taxon>Stachybotrys</taxon>
    </lineage>
</organism>
<protein>
    <submittedName>
        <fullName evidence="2">Uncharacterized protein</fullName>
    </submittedName>
</protein>
<dbReference type="EMBL" id="KL659804">
    <property type="protein sequence ID" value="KFA68569.1"/>
    <property type="molecule type" value="Genomic_DNA"/>
</dbReference>
<feature type="repeat" description="TPR" evidence="1">
    <location>
        <begin position="2"/>
        <end position="35"/>
    </location>
</feature>
<dbReference type="STRING" id="1283841.A0A084QX84"/>
<dbReference type="InParanoid" id="A0A084QX84"/>
<keyword evidence="1" id="KW-0802">TPR repeat</keyword>
<accession>A0A084QX84</accession>
<gene>
    <name evidence="2" type="ORF">S40285_10910</name>
</gene>
<dbReference type="SUPFAM" id="SSF48452">
    <property type="entry name" value="TPR-like"/>
    <property type="match status" value="1"/>
</dbReference>
<dbReference type="HOGENOM" id="CLU_156005_0_0_1"/>
<dbReference type="Pfam" id="PF13176">
    <property type="entry name" value="TPR_7"/>
    <property type="match status" value="1"/>
</dbReference>
<evidence type="ECO:0000256" key="1">
    <source>
        <dbReference type="PROSITE-ProRule" id="PRU00339"/>
    </source>
</evidence>
<dbReference type="Pfam" id="PF13374">
    <property type="entry name" value="TPR_10"/>
    <property type="match status" value="1"/>
</dbReference>